<sequence length="1194" mass="134052">MEAAQTAPPSTAMNGGVATGAGPFSQDQIDTLRRQIFEFRRISRGLPLESQATTHSPKALTNGVTTSPQSHSAAEPSAVSSPLPNGEQDSSSQQAASSSSDAPKEPQFRINKDSNPFALLPRPVSHALHAATLHRTLIPAIAPPAVDPAVLARERERRLQTRIQARIRELEKLPLGIQGEPVANLTLDPENRIATASQLKLRAVAELKALKLLPLQREIRHGVLMAHTRSSSMLPLVSLDRAALKRPKRPSIREARSTERLERQQRVERERKDKARQLEFVEQVAQQAAQVKGWHRARHARMQRLGQAVIKLHARVEKEEQARVERNSKERLRALREDDEEAYLKLVESAKDTRITSILNQTSQFLKNLSAQVLAQQKAIADGEPIELDEESLLEDDEEDAGDPNGVSTAAQASERRRKAGKLDYYGVAHRVVESVTAQPDILSGGRLKEYQLKGLEWMVSLYNNRLNGILADEMGLGKTIQTISLISYLVERKRQPGPFLVIVPLSTLTNWALEFEKWAPSITKIVYKGPPAARKALQYELRGGNFNVLLTTYQFITNDKDRPSLSRIKWVYMIIDEGHRMKNSEAKLVQILTQNYSSRYRLILTGTPLQNNLPELWSLLNFICPKIFDSVKTFDEWFNSPFKGQAVGGMSQDNVALNEEEQLLIIKRLHKVLRPFLLRRLKKDVEAQLPGKSEKVIKCQFSFLQQRLYDQIKRHGVLPMVAQAGKSTSGVKGLRNTLMHLRKVCNHPFAFQEVRDAVDPAWTNKMLLYRVSGKFELLDRLLPKFFATGHKVLMFFQMTLVMDVFEEFCAYRGINVLRLDGHTKHEDRAEMMRRFNDANDTEFMLFILSTRAGGLGLNLQVADTVIIFDSDWNPHQDLQAQDRAHRIGQTKEVKIFRLVTVKSVEENILARAQFKLDMDSKVIQAGKFDNKSTNEEREEFLRSLLGGGSGADGAGDGDEDEANDGADAEEETTSGEYLLDIIARNDEEKELFRAMDREMEERDALEWKARGQPSKGRFIQPDEVPEIFLKDQPKVVKVDNPHTLGRGRRKREGATLNENMLAKKQWEDSDGSDEGEGSDGTEDTTLSGDKGKRKDDGDNANRKRRFQELADEDDEADEMFIDGGRSVTEYESVQNSEGDEGRQDVPRKRGRPKKVKLAGEVAAGGGGLKIKFNPPPSGGSSSGVEGDGNHIEG</sequence>
<dbReference type="InterPro" id="IPR001650">
    <property type="entry name" value="Helicase_C-like"/>
</dbReference>
<dbReference type="SUPFAM" id="SSF52540">
    <property type="entry name" value="P-loop containing nucleoside triphosphate hydrolases"/>
    <property type="match status" value="2"/>
</dbReference>
<proteinExistence type="predicted"/>
<dbReference type="GO" id="GO:0006338">
    <property type="term" value="P:chromatin remodeling"/>
    <property type="evidence" value="ECO:0007669"/>
    <property type="project" value="UniProtKB-ARBA"/>
</dbReference>
<dbReference type="Gene3D" id="3.40.50.10810">
    <property type="entry name" value="Tandem AAA-ATPase domain"/>
    <property type="match status" value="1"/>
</dbReference>
<feature type="compositionally biased region" description="Basic and acidic residues" evidence="7">
    <location>
        <begin position="1090"/>
        <end position="1102"/>
    </location>
</feature>
<dbReference type="InterPro" id="IPR000330">
    <property type="entry name" value="SNF2_N"/>
</dbReference>
<feature type="compositionally biased region" description="Acidic residues" evidence="7">
    <location>
        <begin position="1110"/>
        <end position="1121"/>
    </location>
</feature>
<dbReference type="OrthoDB" id="5857104at2759"/>
<dbReference type="SMART" id="SM00573">
    <property type="entry name" value="HSA"/>
    <property type="match status" value="1"/>
</dbReference>
<evidence type="ECO:0000256" key="1">
    <source>
        <dbReference type="ARBA" id="ARBA00004123"/>
    </source>
</evidence>
<gene>
    <name evidence="11" type="ORF">M427DRAFT_113168</name>
</gene>
<dbReference type="InterPro" id="IPR027417">
    <property type="entry name" value="P-loop_NTPase"/>
</dbReference>
<evidence type="ECO:0000256" key="3">
    <source>
        <dbReference type="ARBA" id="ARBA00022801"/>
    </source>
</evidence>
<dbReference type="FunFam" id="3.40.50.10810:FF:000008">
    <property type="entry name" value="Chromatin structure-remodeling complex subunit snf21"/>
    <property type="match status" value="1"/>
</dbReference>
<dbReference type="AlphaFoldDB" id="A0A139AA03"/>
<dbReference type="SMART" id="SM01314">
    <property type="entry name" value="SnAC"/>
    <property type="match status" value="1"/>
</dbReference>
<dbReference type="OMA" id="RMEIVQC"/>
<evidence type="ECO:0000256" key="6">
    <source>
        <dbReference type="ARBA" id="ARBA00023242"/>
    </source>
</evidence>
<evidence type="ECO:0000259" key="10">
    <source>
        <dbReference type="PROSITE" id="PS51204"/>
    </source>
</evidence>
<dbReference type="CDD" id="cd17996">
    <property type="entry name" value="DEXHc_SMARCA2_SMARCA4"/>
    <property type="match status" value="1"/>
</dbReference>
<keyword evidence="12" id="KW-1185">Reference proteome</keyword>
<dbReference type="InterPro" id="IPR029295">
    <property type="entry name" value="SnAC"/>
</dbReference>
<keyword evidence="5" id="KW-0103">Bromodomain</keyword>
<feature type="region of interest" description="Disordered" evidence="7">
    <location>
        <begin position="42"/>
        <end position="115"/>
    </location>
</feature>
<feature type="region of interest" description="Disordered" evidence="7">
    <location>
        <begin position="394"/>
        <end position="415"/>
    </location>
</feature>
<keyword evidence="4" id="KW-0067">ATP-binding</keyword>
<feature type="compositionally biased region" description="Acidic residues" evidence="7">
    <location>
        <begin position="1069"/>
        <end position="1083"/>
    </location>
</feature>
<dbReference type="Gene3D" id="1.20.5.170">
    <property type="match status" value="1"/>
</dbReference>
<dbReference type="SMART" id="SM00490">
    <property type="entry name" value="HELICc"/>
    <property type="match status" value="1"/>
</dbReference>
<keyword evidence="2" id="KW-0547">Nucleotide-binding</keyword>
<feature type="compositionally biased region" description="Polar residues" evidence="7">
    <location>
        <begin position="62"/>
        <end position="83"/>
    </location>
</feature>
<evidence type="ECO:0000313" key="11">
    <source>
        <dbReference type="EMBL" id="KXS13616.1"/>
    </source>
</evidence>
<feature type="domain" description="Helicase ATP-binding" evidence="8">
    <location>
        <begin position="460"/>
        <end position="627"/>
    </location>
</feature>
<feature type="compositionally biased region" description="Gly residues" evidence="7">
    <location>
        <begin position="946"/>
        <end position="955"/>
    </location>
</feature>
<protein>
    <submittedName>
        <fullName evidence="11">Uncharacterized protein</fullName>
    </submittedName>
</protein>
<feature type="region of interest" description="Disordered" evidence="7">
    <location>
        <begin position="1005"/>
        <end position="1026"/>
    </location>
</feature>
<dbReference type="GO" id="GO:0016787">
    <property type="term" value="F:hydrolase activity"/>
    <property type="evidence" value="ECO:0007669"/>
    <property type="project" value="UniProtKB-KW"/>
</dbReference>
<feature type="compositionally biased region" description="Basic and acidic residues" evidence="7">
    <location>
        <begin position="251"/>
        <end position="269"/>
    </location>
</feature>
<evidence type="ECO:0000259" key="9">
    <source>
        <dbReference type="PROSITE" id="PS51194"/>
    </source>
</evidence>
<evidence type="ECO:0000256" key="2">
    <source>
        <dbReference type="ARBA" id="ARBA00022741"/>
    </source>
</evidence>
<dbReference type="Gene3D" id="3.40.50.300">
    <property type="entry name" value="P-loop containing nucleotide triphosphate hydrolases"/>
    <property type="match status" value="1"/>
</dbReference>
<dbReference type="InterPro" id="IPR049730">
    <property type="entry name" value="SNF2/RAD54-like_C"/>
</dbReference>
<dbReference type="InterPro" id="IPR038718">
    <property type="entry name" value="SNF2-like_sf"/>
</dbReference>
<feature type="compositionally biased region" description="Low complexity" evidence="7">
    <location>
        <begin position="88"/>
        <end position="101"/>
    </location>
</feature>
<evidence type="ECO:0000259" key="8">
    <source>
        <dbReference type="PROSITE" id="PS51192"/>
    </source>
</evidence>
<evidence type="ECO:0000256" key="7">
    <source>
        <dbReference type="SAM" id="MobiDB-lite"/>
    </source>
</evidence>
<dbReference type="Pfam" id="PF07529">
    <property type="entry name" value="HSA"/>
    <property type="match status" value="1"/>
</dbReference>
<dbReference type="Pfam" id="PF00176">
    <property type="entry name" value="SNF2-rel_dom"/>
    <property type="match status" value="1"/>
</dbReference>
<dbReference type="GO" id="GO:0042393">
    <property type="term" value="F:histone binding"/>
    <property type="evidence" value="ECO:0007669"/>
    <property type="project" value="InterPro"/>
</dbReference>
<dbReference type="PROSITE" id="PS51194">
    <property type="entry name" value="HELICASE_CTER"/>
    <property type="match status" value="1"/>
</dbReference>
<keyword evidence="6" id="KW-0539">Nucleus</keyword>
<feature type="compositionally biased region" description="Basic and acidic residues" evidence="7">
    <location>
        <begin position="102"/>
        <end position="112"/>
    </location>
</feature>
<feature type="region of interest" description="Disordered" evidence="7">
    <location>
        <begin position="1039"/>
        <end position="1194"/>
    </location>
</feature>
<dbReference type="InterPro" id="IPR014012">
    <property type="entry name" value="HSA_dom"/>
</dbReference>
<dbReference type="GO" id="GO:0005524">
    <property type="term" value="F:ATP binding"/>
    <property type="evidence" value="ECO:0007669"/>
    <property type="project" value="InterPro"/>
</dbReference>
<comment type="subcellular location">
    <subcellularLocation>
        <location evidence="1">Nucleus</location>
    </subcellularLocation>
</comment>
<dbReference type="CDD" id="cd18793">
    <property type="entry name" value="SF2_C_SNF"/>
    <property type="match status" value="1"/>
</dbReference>
<dbReference type="SMART" id="SM00487">
    <property type="entry name" value="DEXDc"/>
    <property type="match status" value="1"/>
</dbReference>
<keyword evidence="3" id="KW-0378">Hydrolase</keyword>
<dbReference type="GO" id="GO:0005634">
    <property type="term" value="C:nucleus"/>
    <property type="evidence" value="ECO:0007669"/>
    <property type="project" value="UniProtKB-SubCell"/>
</dbReference>
<dbReference type="PROSITE" id="PS51204">
    <property type="entry name" value="HSA"/>
    <property type="match status" value="1"/>
</dbReference>
<name>A0A139AA03_GONPJ</name>
<dbReference type="PANTHER" id="PTHR10799">
    <property type="entry name" value="SNF2/RAD54 HELICASE FAMILY"/>
    <property type="match status" value="1"/>
</dbReference>
<dbReference type="Pfam" id="PF00271">
    <property type="entry name" value="Helicase_C"/>
    <property type="match status" value="1"/>
</dbReference>
<feature type="region of interest" description="Disordered" evidence="7">
    <location>
        <begin position="1"/>
        <end position="26"/>
    </location>
</feature>
<dbReference type="STRING" id="1344416.A0A139AA03"/>
<feature type="compositionally biased region" description="Acidic residues" evidence="7">
    <location>
        <begin position="956"/>
        <end position="974"/>
    </location>
</feature>
<dbReference type="InterPro" id="IPR014001">
    <property type="entry name" value="Helicase_ATP-bd"/>
</dbReference>
<feature type="domain" description="HSA" evidence="10">
    <location>
        <begin position="265"/>
        <end position="337"/>
    </location>
</feature>
<reference evidence="11 12" key="1">
    <citation type="journal article" date="2015" name="Genome Biol. Evol.">
        <title>Phylogenomic analyses indicate that early fungi evolved digesting cell walls of algal ancestors of land plants.</title>
        <authorList>
            <person name="Chang Y."/>
            <person name="Wang S."/>
            <person name="Sekimoto S."/>
            <person name="Aerts A.L."/>
            <person name="Choi C."/>
            <person name="Clum A."/>
            <person name="LaButti K.M."/>
            <person name="Lindquist E.A."/>
            <person name="Yee Ngan C."/>
            <person name="Ohm R.A."/>
            <person name="Salamov A.A."/>
            <person name="Grigoriev I.V."/>
            <person name="Spatafora J.W."/>
            <person name="Berbee M.L."/>
        </authorList>
    </citation>
    <scope>NUCLEOTIDE SEQUENCE [LARGE SCALE GENOMIC DNA]</scope>
    <source>
        <strain evidence="11 12">JEL478</strain>
    </source>
</reference>
<dbReference type="Proteomes" id="UP000070544">
    <property type="component" value="Unassembled WGS sequence"/>
</dbReference>
<accession>A0A139AA03</accession>
<dbReference type="PROSITE" id="PS51192">
    <property type="entry name" value="HELICASE_ATP_BIND_1"/>
    <property type="match status" value="1"/>
</dbReference>
<evidence type="ECO:0000313" key="12">
    <source>
        <dbReference type="Proteomes" id="UP000070544"/>
    </source>
</evidence>
<feature type="domain" description="Helicase C-terminal" evidence="9">
    <location>
        <begin position="778"/>
        <end position="940"/>
    </location>
</feature>
<evidence type="ECO:0000256" key="4">
    <source>
        <dbReference type="ARBA" id="ARBA00022840"/>
    </source>
</evidence>
<evidence type="ECO:0000256" key="5">
    <source>
        <dbReference type="ARBA" id="ARBA00023117"/>
    </source>
</evidence>
<organism evidence="11 12">
    <name type="scientific">Gonapodya prolifera (strain JEL478)</name>
    <name type="common">Monoblepharis prolifera</name>
    <dbReference type="NCBI Taxonomy" id="1344416"/>
    <lineage>
        <taxon>Eukaryota</taxon>
        <taxon>Fungi</taxon>
        <taxon>Fungi incertae sedis</taxon>
        <taxon>Chytridiomycota</taxon>
        <taxon>Chytridiomycota incertae sedis</taxon>
        <taxon>Monoblepharidomycetes</taxon>
        <taxon>Monoblepharidales</taxon>
        <taxon>Gonapodyaceae</taxon>
        <taxon>Gonapodya</taxon>
    </lineage>
</organism>
<dbReference type="EMBL" id="KQ965776">
    <property type="protein sequence ID" value="KXS13616.1"/>
    <property type="molecule type" value="Genomic_DNA"/>
</dbReference>
<feature type="region of interest" description="Disordered" evidence="7">
    <location>
        <begin position="945"/>
        <end position="975"/>
    </location>
</feature>
<feature type="region of interest" description="Disordered" evidence="7">
    <location>
        <begin position="247"/>
        <end position="269"/>
    </location>
</feature>